<sequence length="51" mass="5781">MAEKLWKLEKSQDKDKIYSPIVNIRSKIKSSCGINIDLGKQVDTAESELTK</sequence>
<comment type="caution">
    <text evidence="1">The sequence shown here is derived from an EMBL/GenBank/DDBJ whole genome shotgun (WGS) entry which is preliminary data.</text>
</comment>
<gene>
    <name evidence="1" type="ORF">DB44_CW00490</name>
</gene>
<protein>
    <submittedName>
        <fullName evidence="1">Uncharacterized protein</fullName>
    </submittedName>
</protein>
<accession>A0A0C1JMT3</accession>
<dbReference type="PATRIC" id="fig|362787.3.peg.1129"/>
<organism evidence="1 2">
    <name type="scientific">Candidatus Protochlamydia amoebophila</name>
    <dbReference type="NCBI Taxonomy" id="362787"/>
    <lineage>
        <taxon>Bacteria</taxon>
        <taxon>Pseudomonadati</taxon>
        <taxon>Chlamydiota</taxon>
        <taxon>Chlamydiia</taxon>
        <taxon>Parachlamydiales</taxon>
        <taxon>Parachlamydiaceae</taxon>
        <taxon>Candidatus Protochlamydia</taxon>
    </lineage>
</organism>
<reference evidence="1 2" key="1">
    <citation type="journal article" date="2014" name="Mol. Biol. Evol.">
        <title>Massive expansion of Ubiquitination-related gene families within the Chlamydiae.</title>
        <authorList>
            <person name="Domman D."/>
            <person name="Collingro A."/>
            <person name="Lagkouvardos I."/>
            <person name="Gehre L."/>
            <person name="Weinmaier T."/>
            <person name="Rattei T."/>
            <person name="Subtil A."/>
            <person name="Horn M."/>
        </authorList>
    </citation>
    <scope>NUCLEOTIDE SEQUENCE [LARGE SCALE GENOMIC DNA]</scope>
    <source>
        <strain evidence="1 2">EI2</strain>
    </source>
</reference>
<name>A0A0C1JMT3_9BACT</name>
<proteinExistence type="predicted"/>
<evidence type="ECO:0000313" key="1">
    <source>
        <dbReference type="EMBL" id="KIC71876.1"/>
    </source>
</evidence>
<dbReference type="AlphaFoldDB" id="A0A0C1JMT3"/>
<dbReference type="EMBL" id="JSAN01000069">
    <property type="protein sequence ID" value="KIC71876.1"/>
    <property type="molecule type" value="Genomic_DNA"/>
</dbReference>
<evidence type="ECO:0000313" key="2">
    <source>
        <dbReference type="Proteomes" id="UP000031465"/>
    </source>
</evidence>
<dbReference type="Proteomes" id="UP000031465">
    <property type="component" value="Unassembled WGS sequence"/>
</dbReference>